<dbReference type="EMBL" id="JARJCW010000150">
    <property type="protein sequence ID" value="KAJ7190407.1"/>
    <property type="molecule type" value="Genomic_DNA"/>
</dbReference>
<accession>A0AAD6URE5</accession>
<dbReference type="SUPFAM" id="SSF51735">
    <property type="entry name" value="NAD(P)-binding Rossmann-fold domains"/>
    <property type="match status" value="1"/>
</dbReference>
<dbReference type="GO" id="GO:0016491">
    <property type="term" value="F:oxidoreductase activity"/>
    <property type="evidence" value="ECO:0007669"/>
    <property type="project" value="UniProtKB-KW"/>
</dbReference>
<dbReference type="Proteomes" id="UP001219525">
    <property type="component" value="Unassembled WGS sequence"/>
</dbReference>
<dbReference type="PANTHER" id="PTHR24320">
    <property type="entry name" value="RETINOL DEHYDROGENASE"/>
    <property type="match status" value="1"/>
</dbReference>
<keyword evidence="3" id="KW-0560">Oxidoreductase</keyword>
<dbReference type="Gene3D" id="3.40.50.720">
    <property type="entry name" value="NAD(P)-binding Rossmann-like Domain"/>
    <property type="match status" value="1"/>
</dbReference>
<organism evidence="4 5">
    <name type="scientific">Mycena pura</name>
    <dbReference type="NCBI Taxonomy" id="153505"/>
    <lineage>
        <taxon>Eukaryota</taxon>
        <taxon>Fungi</taxon>
        <taxon>Dikarya</taxon>
        <taxon>Basidiomycota</taxon>
        <taxon>Agaricomycotina</taxon>
        <taxon>Agaricomycetes</taxon>
        <taxon>Agaricomycetidae</taxon>
        <taxon>Agaricales</taxon>
        <taxon>Marasmiineae</taxon>
        <taxon>Mycenaceae</taxon>
        <taxon>Mycena</taxon>
    </lineage>
</organism>
<protein>
    <submittedName>
        <fullName evidence="4">NAD(P)-binding protein</fullName>
    </submittedName>
</protein>
<evidence type="ECO:0000256" key="2">
    <source>
        <dbReference type="ARBA" id="ARBA00022857"/>
    </source>
</evidence>
<name>A0AAD6URE5_9AGAR</name>
<evidence type="ECO:0000313" key="5">
    <source>
        <dbReference type="Proteomes" id="UP001219525"/>
    </source>
</evidence>
<dbReference type="PANTHER" id="PTHR24320:SF282">
    <property type="entry name" value="WW DOMAIN-CONTAINING OXIDOREDUCTASE"/>
    <property type="match status" value="1"/>
</dbReference>
<comment type="similarity">
    <text evidence="1">Belongs to the short-chain dehydrogenases/reductases (SDR) family.</text>
</comment>
<dbReference type="Pfam" id="PF00106">
    <property type="entry name" value="adh_short"/>
    <property type="match status" value="1"/>
</dbReference>
<gene>
    <name evidence="4" type="ORF">GGX14DRAFT_52033</name>
</gene>
<dbReference type="InterPro" id="IPR002347">
    <property type="entry name" value="SDR_fam"/>
</dbReference>
<dbReference type="InterPro" id="IPR036291">
    <property type="entry name" value="NAD(P)-bd_dom_sf"/>
</dbReference>
<reference evidence="4" key="1">
    <citation type="submission" date="2023-03" db="EMBL/GenBank/DDBJ databases">
        <title>Massive genome expansion in bonnet fungi (Mycena s.s.) driven by repeated elements and novel gene families across ecological guilds.</title>
        <authorList>
            <consortium name="Lawrence Berkeley National Laboratory"/>
            <person name="Harder C.B."/>
            <person name="Miyauchi S."/>
            <person name="Viragh M."/>
            <person name="Kuo A."/>
            <person name="Thoen E."/>
            <person name="Andreopoulos B."/>
            <person name="Lu D."/>
            <person name="Skrede I."/>
            <person name="Drula E."/>
            <person name="Henrissat B."/>
            <person name="Morin E."/>
            <person name="Kohler A."/>
            <person name="Barry K."/>
            <person name="LaButti K."/>
            <person name="Morin E."/>
            <person name="Salamov A."/>
            <person name="Lipzen A."/>
            <person name="Mereny Z."/>
            <person name="Hegedus B."/>
            <person name="Baldrian P."/>
            <person name="Stursova M."/>
            <person name="Weitz H."/>
            <person name="Taylor A."/>
            <person name="Grigoriev I.V."/>
            <person name="Nagy L.G."/>
            <person name="Martin F."/>
            <person name="Kauserud H."/>
        </authorList>
    </citation>
    <scope>NUCLEOTIDE SEQUENCE</scope>
    <source>
        <strain evidence="4">9144</strain>
    </source>
</reference>
<sequence>MKPKFDAARDIPDLSDKIILVTGGNSGIGYETVKPLLLKNATVYLAARSPSKGHEAIAQLERETGKRAKFLELDLSDLRSVRRAAEAFLSMESRLDVLFNNAGVMIPPTDQLTAQGYDLQFGTNVLGHFFLTELLLPALTASHAHSSTPARIIHTSSTAHSRAPAHNVFFDAVKGGPARDALVKKWGTLNAPWTLYGASKLGNILVSDYYAKTYGHGDAAVLVSCALHPGMVRTGVQRHGPAIFKFITGLAFAPAPVGAYTQLWAGTAASAEEINGKYFLPVGIATSPGGRTDDEQLAVEVVKYLKDAIEGF</sequence>
<evidence type="ECO:0000256" key="3">
    <source>
        <dbReference type="ARBA" id="ARBA00023002"/>
    </source>
</evidence>
<evidence type="ECO:0000256" key="1">
    <source>
        <dbReference type="ARBA" id="ARBA00006484"/>
    </source>
</evidence>
<dbReference type="AlphaFoldDB" id="A0AAD6URE5"/>
<evidence type="ECO:0000313" key="4">
    <source>
        <dbReference type="EMBL" id="KAJ7190407.1"/>
    </source>
</evidence>
<keyword evidence="2" id="KW-0521">NADP</keyword>
<dbReference type="PRINTS" id="PR00081">
    <property type="entry name" value="GDHRDH"/>
</dbReference>
<comment type="caution">
    <text evidence="4">The sequence shown here is derived from an EMBL/GenBank/DDBJ whole genome shotgun (WGS) entry which is preliminary data.</text>
</comment>
<keyword evidence="5" id="KW-1185">Reference proteome</keyword>
<proteinExistence type="inferred from homology"/>